<reference evidence="3 4" key="1">
    <citation type="submission" date="2017-12" db="EMBL/GenBank/DDBJ databases">
        <title>Genome Sequence of the Amphotericin B-resistant Candida duobushaemulonii strain, B09383.</title>
        <authorList>
            <person name="Chow N.A."/>
            <person name="Gade L."/>
            <person name="Batra D."/>
            <person name="Rowe L.A."/>
            <person name="Loparev V.N."/>
            <person name="Litvintseva A.P."/>
        </authorList>
    </citation>
    <scope>NUCLEOTIDE SEQUENCE [LARGE SCALE GENOMIC DNA]</scope>
    <source>
        <strain evidence="3 4">B09383</strain>
    </source>
</reference>
<protein>
    <recommendedName>
        <fullName evidence="2">F-box/LRR-repeat protein 15-like leucin rich repeat domain-containing protein</fullName>
    </recommendedName>
</protein>
<feature type="compositionally biased region" description="Polar residues" evidence="1">
    <location>
        <begin position="1"/>
        <end position="10"/>
    </location>
</feature>
<dbReference type="VEuPathDB" id="FungiDB:CXQ87_003096"/>
<dbReference type="PANTHER" id="PTHR13318">
    <property type="entry name" value="PARTNER OF PAIRED, ISOFORM B-RELATED"/>
    <property type="match status" value="1"/>
</dbReference>
<evidence type="ECO:0000256" key="1">
    <source>
        <dbReference type="SAM" id="MobiDB-lite"/>
    </source>
</evidence>
<dbReference type="InterPro" id="IPR057207">
    <property type="entry name" value="FBXL15_LRR"/>
</dbReference>
<dbReference type="AlphaFoldDB" id="A0A2V1ABD7"/>
<dbReference type="EMBL" id="PKFP01000003">
    <property type="protein sequence ID" value="PVH15258.1"/>
    <property type="molecule type" value="Genomic_DNA"/>
</dbReference>
<name>A0A2V1ABD7_9ASCO</name>
<feature type="compositionally biased region" description="Polar residues" evidence="1">
    <location>
        <begin position="91"/>
        <end position="102"/>
    </location>
</feature>
<feature type="compositionally biased region" description="Low complexity" evidence="1">
    <location>
        <begin position="23"/>
        <end position="39"/>
    </location>
</feature>
<evidence type="ECO:0000313" key="4">
    <source>
        <dbReference type="Proteomes" id="UP000244406"/>
    </source>
</evidence>
<dbReference type="GeneID" id="37003096"/>
<dbReference type="PANTHER" id="PTHR13318:SF95">
    <property type="entry name" value="F-BOX PROTEIN YLR352W"/>
    <property type="match status" value="1"/>
</dbReference>
<sequence length="818" mass="91875">MAQASPSRTPVSPDRCLKRARSSRSPPTTPTPVFRSFSSGSVARRRNRYRLASPGPESDPVSQLSDSEFQFSTPSCSDASDSESLPELVEDSSTPSTLQSPATPFRPKLVHKIIVYADAQNTVVPREKTPVCRKPLSYRHALLVHGNEKAAHLAMQGAYLDEPTPENTSNVLHTCLLVNKLFHRVAKEVLGEKLFFTDERTFGKFIDPAKPQHFYDGMSPKTLVLSKMFYLRQAHFASVCEKLDLSRLEWLELYMCPKVAPTVSFLQPSLKTLIVTGSKALDDFALVEVAQRCPNLQVLDVRACENVTDHGIYSIGQKCKNLTTLNLGRKKRGHLITDHSVCAVAVNNPRLTTVGVAGCYITDRSIWQLTLTCGKRLQRLSLNNCPYVSDQSVPVVLHHNLLQNLTVLEIRFVSRITNFEPIIAYKRRQAARGVNVLVETCEELFVRMRDQAKNMDRVISERVVRDISEWANGKDDDMAAADLLRTRSNVAGINGFDHGINLLEPARVSALDHDKHLTSHPSKLDLIDHTTLTSLPLPPPPARSRLKRGHSAPLCQTTSKKLSRDPSGSLNETLLEEPDIADVTITSEYVDETFEDSEDLIVLVEDYMASHDIGRQLDRKKSLLSFKKRLHGDRGSVNSDQSPSKRLELTEARDHENLEAIFGRIPGTDRLKHCCLCDRPLYEISSILGNSESVRRGNCKSNQLCDEFVCWDCVDVYELFLSELGEMEAHDEQAKVESTKRLMDIFTSIKDNSQPPPTDSSKNFSTGLIEQLHHLSDVATSEEKEPDWLVTLKHKLRWRWRINGLLPNPFSQSSVKQT</sequence>
<dbReference type="CDD" id="cd09293">
    <property type="entry name" value="AMN1"/>
    <property type="match status" value="1"/>
</dbReference>
<feature type="domain" description="F-box/LRR-repeat protein 15-like leucin rich repeat" evidence="2">
    <location>
        <begin position="292"/>
        <end position="418"/>
    </location>
</feature>
<dbReference type="Proteomes" id="UP000244406">
    <property type="component" value="Unassembled WGS sequence"/>
</dbReference>
<dbReference type="InterPro" id="IPR006553">
    <property type="entry name" value="Leu-rich_rpt_Cys-con_subtyp"/>
</dbReference>
<comment type="caution">
    <text evidence="3">The sequence shown here is derived from an EMBL/GenBank/DDBJ whole genome shotgun (WGS) entry which is preliminary data.</text>
</comment>
<dbReference type="GO" id="GO:0031146">
    <property type="term" value="P:SCF-dependent proteasomal ubiquitin-dependent protein catabolic process"/>
    <property type="evidence" value="ECO:0007669"/>
    <property type="project" value="TreeGrafter"/>
</dbReference>
<feature type="region of interest" description="Disordered" evidence="1">
    <location>
        <begin position="533"/>
        <end position="571"/>
    </location>
</feature>
<dbReference type="RefSeq" id="XP_025336198.1">
    <property type="nucleotide sequence ID" value="XM_025481580.1"/>
</dbReference>
<dbReference type="InterPro" id="IPR032675">
    <property type="entry name" value="LRR_dom_sf"/>
</dbReference>
<dbReference type="Pfam" id="PF25372">
    <property type="entry name" value="DUF7885"/>
    <property type="match status" value="1"/>
</dbReference>
<dbReference type="Gene3D" id="3.80.10.10">
    <property type="entry name" value="Ribonuclease Inhibitor"/>
    <property type="match status" value="1"/>
</dbReference>
<dbReference type="SMART" id="SM00367">
    <property type="entry name" value="LRR_CC"/>
    <property type="match status" value="5"/>
</dbReference>
<feature type="compositionally biased region" description="Polar residues" evidence="1">
    <location>
        <begin position="554"/>
        <end position="571"/>
    </location>
</feature>
<evidence type="ECO:0000313" key="3">
    <source>
        <dbReference type="EMBL" id="PVH15258.1"/>
    </source>
</evidence>
<dbReference type="SUPFAM" id="SSF52047">
    <property type="entry name" value="RNI-like"/>
    <property type="match status" value="1"/>
</dbReference>
<accession>A0A2V1ABD7</accession>
<feature type="compositionally biased region" description="Polar residues" evidence="1">
    <location>
        <begin position="60"/>
        <end position="83"/>
    </location>
</feature>
<gene>
    <name evidence="3" type="ORF">CXQ87_003096</name>
</gene>
<keyword evidence="4" id="KW-1185">Reference proteome</keyword>
<organism evidence="3 4">
    <name type="scientific">Candidozyma duobushaemuli</name>
    <dbReference type="NCBI Taxonomy" id="1231522"/>
    <lineage>
        <taxon>Eukaryota</taxon>
        <taxon>Fungi</taxon>
        <taxon>Dikarya</taxon>
        <taxon>Ascomycota</taxon>
        <taxon>Saccharomycotina</taxon>
        <taxon>Pichiomycetes</taxon>
        <taxon>Metschnikowiaceae</taxon>
        <taxon>Candidozyma</taxon>
    </lineage>
</organism>
<evidence type="ECO:0000259" key="2">
    <source>
        <dbReference type="Pfam" id="PF25372"/>
    </source>
</evidence>
<proteinExistence type="predicted"/>
<dbReference type="GO" id="GO:0019005">
    <property type="term" value="C:SCF ubiquitin ligase complex"/>
    <property type="evidence" value="ECO:0007669"/>
    <property type="project" value="TreeGrafter"/>
</dbReference>
<feature type="region of interest" description="Disordered" evidence="1">
    <location>
        <begin position="1"/>
        <end position="103"/>
    </location>
</feature>